<dbReference type="Proteomes" id="UP000004047">
    <property type="component" value="Unassembled WGS sequence"/>
</dbReference>
<dbReference type="EMBL" id="CAIQ01000017">
    <property type="protein sequence ID" value="CCI34906.1"/>
    <property type="molecule type" value="Genomic_DNA"/>
</dbReference>
<dbReference type="Gene3D" id="2.60.120.380">
    <property type="match status" value="1"/>
</dbReference>
<keyword evidence="1" id="KW-1133">Transmembrane helix</keyword>
<keyword evidence="1" id="KW-0812">Transmembrane</keyword>
<reference evidence="2 3" key="1">
    <citation type="submission" date="2012-04" db="EMBL/GenBank/DDBJ databases">
        <authorList>
            <person name="Genoscope - CEA"/>
        </authorList>
    </citation>
    <scope>NUCLEOTIDE SEQUENCE [LARGE SCALE GENOMIC DNA]</scope>
    <source>
        <strain evidence="2 3">9701</strain>
    </source>
</reference>
<comment type="caution">
    <text evidence="2">The sequence shown here is derived from an EMBL/GenBank/DDBJ whole genome shotgun (WGS) entry which is preliminary data.</text>
</comment>
<dbReference type="HOGENOM" id="CLU_905570_0_0_3"/>
<sequence>MRPSLLLCVNLIFTDQNPTSSQETMAANSRNKSPVFLGCSSRIAIFCLLMLLSAAIGWLIGKQWVKHSNQPETVKPVFATEENNFNSATDTAWQRKAEMRKRRLELGIDSQFFKNLVNELFNLRYGDIKEEKQKQEQRDILAAEILDRLERLDSGTREALGSYDEQKREKWREQVNQLRLSSRVLNLLTDTAFLKLFPELTERPNFDGSLGQLWSGLAWNQLQSLQSGLSYWAIESLDAGGEEVIEAILSQGQGKAYAIKLRSSDRLNLNLEAEGEVLLSFYSPSGKVTLLDKSSDRQWSGQLPEEGFYELVILPQSSTPVHFRLQLKVSQ</sequence>
<gene>
    <name evidence="2" type="ORF">MICAK_1130016</name>
</gene>
<feature type="transmembrane region" description="Helical" evidence="1">
    <location>
        <begin position="42"/>
        <end position="61"/>
    </location>
</feature>
<protein>
    <submittedName>
        <fullName evidence="2">Genome sequencing data, contig C318</fullName>
    </submittedName>
</protein>
<name>I4IKT2_MICAE</name>
<organism evidence="2 3">
    <name type="scientific">Microcystis aeruginosa PCC 9701</name>
    <dbReference type="NCBI Taxonomy" id="721123"/>
    <lineage>
        <taxon>Bacteria</taxon>
        <taxon>Bacillati</taxon>
        <taxon>Cyanobacteriota</taxon>
        <taxon>Cyanophyceae</taxon>
        <taxon>Oscillatoriophycideae</taxon>
        <taxon>Chroococcales</taxon>
        <taxon>Microcystaceae</taxon>
        <taxon>Microcystis</taxon>
    </lineage>
</organism>
<dbReference type="AlphaFoldDB" id="I4IKT2"/>
<proteinExistence type="predicted"/>
<evidence type="ECO:0000313" key="2">
    <source>
        <dbReference type="EMBL" id="CCI34906.1"/>
    </source>
</evidence>
<evidence type="ECO:0000256" key="1">
    <source>
        <dbReference type="SAM" id="Phobius"/>
    </source>
</evidence>
<keyword evidence="1" id="KW-0472">Membrane</keyword>
<evidence type="ECO:0000313" key="3">
    <source>
        <dbReference type="Proteomes" id="UP000004047"/>
    </source>
</evidence>
<accession>I4IKT2</accession>